<proteinExistence type="predicted"/>
<dbReference type="Proteomes" id="UP000027120">
    <property type="component" value="Unassembled WGS sequence"/>
</dbReference>
<name>A0A067GG85_CITSI</name>
<dbReference type="EMBL" id="KK784884">
    <property type="protein sequence ID" value="KDO74371.1"/>
    <property type="molecule type" value="Genomic_DNA"/>
</dbReference>
<protein>
    <submittedName>
        <fullName evidence="1">Uncharacterized protein</fullName>
    </submittedName>
</protein>
<sequence>MGALSFLFVC</sequence>
<accession>A0A067GG85</accession>
<reference evidence="1 2" key="1">
    <citation type="submission" date="2014-04" db="EMBL/GenBank/DDBJ databases">
        <authorList>
            <consortium name="International Citrus Genome Consortium"/>
            <person name="Gmitter F."/>
            <person name="Chen C."/>
            <person name="Farmerie W."/>
            <person name="Harkins T."/>
            <person name="Desany B."/>
            <person name="Mohiuddin M."/>
            <person name="Kodira C."/>
            <person name="Borodovsky M."/>
            <person name="Lomsadze A."/>
            <person name="Burns P."/>
            <person name="Jenkins J."/>
            <person name="Prochnik S."/>
            <person name="Shu S."/>
            <person name="Chapman J."/>
            <person name="Pitluck S."/>
            <person name="Schmutz J."/>
            <person name="Rokhsar D."/>
        </authorList>
    </citation>
    <scope>NUCLEOTIDE SEQUENCE</scope>
</reference>
<organism evidence="1 2">
    <name type="scientific">Citrus sinensis</name>
    <name type="common">Sweet orange</name>
    <name type="synonym">Citrus aurantium var. sinensis</name>
    <dbReference type="NCBI Taxonomy" id="2711"/>
    <lineage>
        <taxon>Eukaryota</taxon>
        <taxon>Viridiplantae</taxon>
        <taxon>Streptophyta</taxon>
        <taxon>Embryophyta</taxon>
        <taxon>Tracheophyta</taxon>
        <taxon>Spermatophyta</taxon>
        <taxon>Magnoliopsida</taxon>
        <taxon>eudicotyledons</taxon>
        <taxon>Gunneridae</taxon>
        <taxon>Pentapetalae</taxon>
        <taxon>rosids</taxon>
        <taxon>malvids</taxon>
        <taxon>Sapindales</taxon>
        <taxon>Rutaceae</taxon>
        <taxon>Aurantioideae</taxon>
        <taxon>Citrus</taxon>
    </lineage>
</organism>
<gene>
    <name evidence="1" type="ORF">CISIN_1g0052362mg</name>
</gene>
<evidence type="ECO:0000313" key="1">
    <source>
        <dbReference type="EMBL" id="KDO74371.1"/>
    </source>
</evidence>
<keyword evidence="2" id="KW-1185">Reference proteome</keyword>
<feature type="non-terminal residue" evidence="1">
    <location>
        <position position="10"/>
    </location>
</feature>
<evidence type="ECO:0000313" key="2">
    <source>
        <dbReference type="Proteomes" id="UP000027120"/>
    </source>
</evidence>